<dbReference type="Pfam" id="PF00685">
    <property type="entry name" value="Sulfotransfer_1"/>
    <property type="match status" value="1"/>
</dbReference>
<accession>A0A2K2BRX1</accession>
<name>A0A2K2BRX1_POPTR</name>
<dbReference type="AlphaFoldDB" id="A0A2K2BRX1"/>
<evidence type="ECO:0000313" key="5">
    <source>
        <dbReference type="EMBL" id="PNT52526.1"/>
    </source>
</evidence>
<evidence type="ECO:0000256" key="3">
    <source>
        <dbReference type="RuleBase" id="RU361155"/>
    </source>
</evidence>
<dbReference type="Proteomes" id="UP000006729">
    <property type="component" value="Chromosome 1"/>
</dbReference>
<reference evidence="5 6" key="1">
    <citation type="journal article" date="2006" name="Science">
        <title>The genome of black cottonwood, Populus trichocarpa (Torr. &amp; Gray).</title>
        <authorList>
            <person name="Tuskan G.A."/>
            <person name="Difazio S."/>
            <person name="Jansson S."/>
            <person name="Bohlmann J."/>
            <person name="Grigoriev I."/>
            <person name="Hellsten U."/>
            <person name="Putnam N."/>
            <person name="Ralph S."/>
            <person name="Rombauts S."/>
            <person name="Salamov A."/>
            <person name="Schein J."/>
            <person name="Sterck L."/>
            <person name="Aerts A."/>
            <person name="Bhalerao R.R."/>
            <person name="Bhalerao R.P."/>
            <person name="Blaudez D."/>
            <person name="Boerjan W."/>
            <person name="Brun A."/>
            <person name="Brunner A."/>
            <person name="Busov V."/>
            <person name="Campbell M."/>
            <person name="Carlson J."/>
            <person name="Chalot M."/>
            <person name="Chapman J."/>
            <person name="Chen G.L."/>
            <person name="Cooper D."/>
            <person name="Coutinho P.M."/>
            <person name="Couturier J."/>
            <person name="Covert S."/>
            <person name="Cronk Q."/>
            <person name="Cunningham R."/>
            <person name="Davis J."/>
            <person name="Degroeve S."/>
            <person name="Dejardin A."/>
            <person name="Depamphilis C."/>
            <person name="Detter J."/>
            <person name="Dirks B."/>
            <person name="Dubchak I."/>
            <person name="Duplessis S."/>
            <person name="Ehlting J."/>
            <person name="Ellis B."/>
            <person name="Gendler K."/>
            <person name="Goodstein D."/>
            <person name="Gribskov M."/>
            <person name="Grimwood J."/>
            <person name="Groover A."/>
            <person name="Gunter L."/>
            <person name="Hamberger B."/>
            <person name="Heinze B."/>
            <person name="Helariutta Y."/>
            <person name="Henrissat B."/>
            <person name="Holligan D."/>
            <person name="Holt R."/>
            <person name="Huang W."/>
            <person name="Islam-Faridi N."/>
            <person name="Jones S."/>
            <person name="Jones-Rhoades M."/>
            <person name="Jorgensen R."/>
            <person name="Joshi C."/>
            <person name="Kangasjarvi J."/>
            <person name="Karlsson J."/>
            <person name="Kelleher C."/>
            <person name="Kirkpatrick R."/>
            <person name="Kirst M."/>
            <person name="Kohler A."/>
            <person name="Kalluri U."/>
            <person name="Larimer F."/>
            <person name="Leebens-Mack J."/>
            <person name="Leple J.C."/>
            <person name="Locascio P."/>
            <person name="Lou Y."/>
            <person name="Lucas S."/>
            <person name="Martin F."/>
            <person name="Montanini B."/>
            <person name="Napoli C."/>
            <person name="Nelson D.R."/>
            <person name="Nelson C."/>
            <person name="Nieminen K."/>
            <person name="Nilsson O."/>
            <person name="Pereda V."/>
            <person name="Peter G."/>
            <person name="Philippe R."/>
            <person name="Pilate G."/>
            <person name="Poliakov A."/>
            <person name="Razumovskaya J."/>
            <person name="Richardson P."/>
            <person name="Rinaldi C."/>
            <person name="Ritland K."/>
            <person name="Rouze P."/>
            <person name="Ryaboy D."/>
            <person name="Schmutz J."/>
            <person name="Schrader J."/>
            <person name="Segerman B."/>
            <person name="Shin H."/>
            <person name="Siddiqui A."/>
            <person name="Sterky F."/>
            <person name="Terry A."/>
            <person name="Tsai C.J."/>
            <person name="Uberbacher E."/>
            <person name="Unneberg P."/>
            <person name="Vahala J."/>
            <person name="Wall K."/>
            <person name="Wessler S."/>
            <person name="Yang G."/>
            <person name="Yin T."/>
            <person name="Douglas C."/>
            <person name="Marra M."/>
            <person name="Sandberg G."/>
            <person name="Van de Peer Y."/>
            <person name="Rokhsar D."/>
        </authorList>
    </citation>
    <scope>NUCLEOTIDE SEQUENCE [LARGE SCALE GENOMIC DNA]</scope>
    <source>
        <strain evidence="6">cv. Nisqually</strain>
    </source>
</reference>
<evidence type="ECO:0000259" key="4">
    <source>
        <dbReference type="Pfam" id="PF00685"/>
    </source>
</evidence>
<evidence type="ECO:0000313" key="6">
    <source>
        <dbReference type="Proteomes" id="UP000006729"/>
    </source>
</evidence>
<dbReference type="InterPro" id="IPR000863">
    <property type="entry name" value="Sulfotransferase_dom"/>
</dbReference>
<keyword evidence="6" id="KW-1185">Reference proteome</keyword>
<dbReference type="EC" id="2.8.2.-" evidence="3"/>
<dbReference type="GO" id="GO:0005737">
    <property type="term" value="C:cytoplasm"/>
    <property type="evidence" value="ECO:0000318"/>
    <property type="project" value="GO_Central"/>
</dbReference>
<dbReference type="GO" id="GO:0008146">
    <property type="term" value="F:sulfotransferase activity"/>
    <property type="evidence" value="ECO:0000318"/>
    <property type="project" value="GO_Central"/>
</dbReference>
<dbReference type="EMBL" id="CM009290">
    <property type="protein sequence ID" value="PNT52526.1"/>
    <property type="molecule type" value="Genomic_DNA"/>
</dbReference>
<keyword evidence="2 3" id="KW-0808">Transferase</keyword>
<sequence>MVIDTILPTQASACRVYYNLLCSESFRRAIDPSSSPPAPFLTVSHTITIIIFMETVKEDNLQEFLLTLPSEKNWDGTPLLLFNETWYPANSIRGAVSFQQNFRAQDSDIILASMPKSGTTWLKALTFSVVSRDRYSPKESPLITAPPHELVPFLEVDLYLKSQNPDLDFPPPRILSCHTHYTSLPQSIRDSNCKIVYVCRNPLDQAVSDFVFVRNRVSGIANPSSSSSSSSLIDEGFENICRGVQSYGPFWNNVLSYWKASLERPDKVLFLKYEDLKEDIILNLKRLAEFLGFPFTEEEEKEGVIEEISRLCSFDNLKDLEVNKNGVRPSGMRNSAFFRKGETGDWGNHLSPSMAERFWKIVEEKLDGSGLTFKISQKYQNLCCFVRACVSVACFHSVSKIFIEKVHLIISTAVVFA</sequence>
<dbReference type="PANTHER" id="PTHR11783">
    <property type="entry name" value="SULFOTRANSFERASE SULT"/>
    <property type="match status" value="1"/>
</dbReference>
<dbReference type="GO" id="GO:0051923">
    <property type="term" value="P:sulfation"/>
    <property type="evidence" value="ECO:0000318"/>
    <property type="project" value="GO_Central"/>
</dbReference>
<dbReference type="SUPFAM" id="SSF52540">
    <property type="entry name" value="P-loop containing nucleoside triphosphate hydrolases"/>
    <property type="match status" value="1"/>
</dbReference>
<dbReference type="InterPro" id="IPR027417">
    <property type="entry name" value="P-loop_NTPase"/>
</dbReference>
<gene>
    <name evidence="5" type="ORF">POPTR_001G036600</name>
</gene>
<dbReference type="InParanoid" id="A0A2K2BRX1"/>
<evidence type="ECO:0000256" key="1">
    <source>
        <dbReference type="ARBA" id="ARBA00005771"/>
    </source>
</evidence>
<dbReference type="Gene3D" id="3.40.50.300">
    <property type="entry name" value="P-loop containing nucleotide triphosphate hydrolases"/>
    <property type="match status" value="1"/>
</dbReference>
<comment type="similarity">
    <text evidence="1 3">Belongs to the sulfotransferase 1 family.</text>
</comment>
<evidence type="ECO:0000256" key="2">
    <source>
        <dbReference type="ARBA" id="ARBA00022679"/>
    </source>
</evidence>
<protein>
    <recommendedName>
        <fullName evidence="3">Sulfotransferase</fullName>
        <ecNumber evidence="3">2.8.2.-</ecNumber>
    </recommendedName>
</protein>
<organism evidence="5 6">
    <name type="scientific">Populus trichocarpa</name>
    <name type="common">Western balsam poplar</name>
    <name type="synonym">Populus balsamifera subsp. trichocarpa</name>
    <dbReference type="NCBI Taxonomy" id="3694"/>
    <lineage>
        <taxon>Eukaryota</taxon>
        <taxon>Viridiplantae</taxon>
        <taxon>Streptophyta</taxon>
        <taxon>Embryophyta</taxon>
        <taxon>Tracheophyta</taxon>
        <taxon>Spermatophyta</taxon>
        <taxon>Magnoliopsida</taxon>
        <taxon>eudicotyledons</taxon>
        <taxon>Gunneridae</taxon>
        <taxon>Pentapetalae</taxon>
        <taxon>rosids</taxon>
        <taxon>fabids</taxon>
        <taxon>Malpighiales</taxon>
        <taxon>Salicaceae</taxon>
        <taxon>Saliceae</taxon>
        <taxon>Populus</taxon>
    </lineage>
</organism>
<proteinExistence type="inferred from homology"/>
<feature type="domain" description="Sulfotransferase" evidence="4">
    <location>
        <begin position="106"/>
        <end position="370"/>
    </location>
</feature>